<keyword evidence="1" id="KW-0732">Signal</keyword>
<evidence type="ECO:0000313" key="4">
    <source>
        <dbReference type="Proteomes" id="UP001642360"/>
    </source>
</evidence>
<feature type="signal peptide" evidence="1">
    <location>
        <begin position="1"/>
        <end position="25"/>
    </location>
</feature>
<evidence type="ECO:0000313" key="3">
    <source>
        <dbReference type="EMBL" id="CAK9172748.1"/>
    </source>
</evidence>
<dbReference type="Proteomes" id="UP001642360">
    <property type="component" value="Unassembled WGS sequence"/>
</dbReference>
<organism evidence="3 4">
    <name type="scientific">Ilex paraguariensis</name>
    <name type="common">yerba mate</name>
    <dbReference type="NCBI Taxonomy" id="185542"/>
    <lineage>
        <taxon>Eukaryota</taxon>
        <taxon>Viridiplantae</taxon>
        <taxon>Streptophyta</taxon>
        <taxon>Embryophyta</taxon>
        <taxon>Tracheophyta</taxon>
        <taxon>Spermatophyta</taxon>
        <taxon>Magnoliopsida</taxon>
        <taxon>eudicotyledons</taxon>
        <taxon>Gunneridae</taxon>
        <taxon>Pentapetalae</taxon>
        <taxon>asterids</taxon>
        <taxon>campanulids</taxon>
        <taxon>Aquifoliales</taxon>
        <taxon>Aquifoliaceae</taxon>
        <taxon>Ilex</taxon>
    </lineage>
</organism>
<dbReference type="PANTHER" id="PTHR21234">
    <property type="entry name" value="PURINE NUCLEOSIDE PHOSPHORYLASE"/>
    <property type="match status" value="1"/>
</dbReference>
<evidence type="ECO:0000256" key="1">
    <source>
        <dbReference type="SAM" id="SignalP"/>
    </source>
</evidence>
<gene>
    <name evidence="3" type="ORF">ILEXP_LOCUS42427</name>
</gene>
<feature type="chain" id="PRO_5044884929" description="Nucleoside phosphorylase domain-containing protein" evidence="1">
    <location>
        <begin position="26"/>
        <end position="300"/>
    </location>
</feature>
<protein>
    <recommendedName>
        <fullName evidence="2">Nucleoside phosphorylase domain-containing protein</fullName>
    </recommendedName>
</protein>
<dbReference type="InterPro" id="IPR035994">
    <property type="entry name" value="Nucleoside_phosphorylase_sf"/>
</dbReference>
<dbReference type="Pfam" id="PF01048">
    <property type="entry name" value="PNP_UDP_1"/>
    <property type="match status" value="1"/>
</dbReference>
<accession>A0ABC8TTE0</accession>
<feature type="domain" description="Nucleoside phosphorylase" evidence="2">
    <location>
        <begin position="45"/>
        <end position="286"/>
    </location>
</feature>
<evidence type="ECO:0000259" key="2">
    <source>
        <dbReference type="Pfam" id="PF01048"/>
    </source>
</evidence>
<name>A0ABC8TTE0_9AQUA</name>
<dbReference type="PANTHER" id="PTHR21234:SF42">
    <property type="entry name" value="PHOSPHORYLASE SUPERFAMILY PROTEIN"/>
    <property type="match status" value="1"/>
</dbReference>
<proteinExistence type="predicted"/>
<dbReference type="InterPro" id="IPR000845">
    <property type="entry name" value="Nucleoside_phosphorylase_d"/>
</dbReference>
<dbReference type="SUPFAM" id="SSF53167">
    <property type="entry name" value="Purine and uridine phosphorylases"/>
    <property type="match status" value="1"/>
</dbReference>
<dbReference type="CDD" id="cd09008">
    <property type="entry name" value="MTAN"/>
    <property type="match status" value="1"/>
</dbReference>
<comment type="caution">
    <text evidence="3">The sequence shown here is derived from an EMBL/GenBank/DDBJ whole genome shotgun (WGS) entry which is preliminary data.</text>
</comment>
<reference evidence="3 4" key="1">
    <citation type="submission" date="2024-02" db="EMBL/GenBank/DDBJ databases">
        <authorList>
            <person name="Vignale AGUSTIN F."/>
            <person name="Sosa J E."/>
            <person name="Modenutti C."/>
        </authorList>
    </citation>
    <scope>NUCLEOTIDE SEQUENCE [LARGE SCALE GENOMIC DNA]</scope>
</reference>
<dbReference type="AlphaFoldDB" id="A0ABC8TTE0"/>
<dbReference type="Gene3D" id="3.40.50.1580">
    <property type="entry name" value="Nucleoside phosphorylase domain"/>
    <property type="match status" value="1"/>
</dbReference>
<sequence>MNGHIEVVLLSWVVLMVGVISIADGAVSPHLLDRISKINKEGPYLGIVVPNSFELNPLLQSQSFVADQNHPYLDFAGRRFRFGEIENKSYCCYDRIGHAEGPLELIQCQPMGYEFFWTSHADPVGDLCMAFSERVLHFGVAGNGNPELEIGDVTIPQYWAHTGLWNWQRYGDGPNDELALESSGDYTRGYGVEWMCEFYMFAKNTNCDRVKNGVSANVFVDNGAYREFLYSKFNATPIDMESAAVALVCLQQKKPFIAIRALSDLAGGGSSVSNEADIFATLAAQNDVDVAIGFISLLFH</sequence>
<keyword evidence="4" id="KW-1185">Reference proteome</keyword>
<dbReference type="EMBL" id="CAUOFW020006057">
    <property type="protein sequence ID" value="CAK9172748.1"/>
    <property type="molecule type" value="Genomic_DNA"/>
</dbReference>